<reference evidence="14 15" key="1">
    <citation type="submission" date="2019-08" db="EMBL/GenBank/DDBJ databases">
        <title>In-depth cultivation of the pig gut microbiome towards novel bacterial diversity and tailored functional studies.</title>
        <authorList>
            <person name="Wylensek D."/>
            <person name="Hitch T.C.A."/>
            <person name="Clavel T."/>
        </authorList>
    </citation>
    <scope>NUCLEOTIDE SEQUENCE [LARGE SCALE GENOMIC DNA]</scope>
    <source>
        <strain evidence="14 15">BBE-744-WT-12</strain>
    </source>
</reference>
<comment type="cofactor">
    <cofactor evidence="12">
        <name>NAD(+)</name>
        <dbReference type="ChEBI" id="CHEBI:57540"/>
    </cofactor>
    <text evidence="12">Binds 1 NAD(+) per subunit.</text>
</comment>
<dbReference type="PANTHER" id="PTHR32092">
    <property type="entry name" value="6-PHOSPHO-BETA-GLUCOSIDASE-RELATED"/>
    <property type="match status" value="1"/>
</dbReference>
<dbReference type="GO" id="GO:0016616">
    <property type="term" value="F:oxidoreductase activity, acting on the CH-OH group of donors, NAD or NADP as acceptor"/>
    <property type="evidence" value="ECO:0007669"/>
    <property type="project" value="InterPro"/>
</dbReference>
<evidence type="ECO:0000256" key="9">
    <source>
        <dbReference type="PIRSR" id="PIRSR601088-2"/>
    </source>
</evidence>
<sequence length="459" mass="50810">MKQGPKVVVIGAGSYFFGKPVIYNMVHSPILNSGTLALVDTEPAVLETMMKIAERAGTHAGVPLRIIGSTDRREVLEGADFVVLSFSFRNACYRELDTRISRKYGVTMCSGDTIGPGGIFRALRELPEVLRIAQDVRELAPAAWLINFVNPTSVLGIGLMRHAPAVRSFALCDGNHEPYVRLMYLRKLGIIADDSEFTPEVDAKFDLRIAGVNHCTWILECRYDGRDLLPLLLEKTREAARHEYDRAPSPKAKPRLNANYELALMELYGAFPTAASHTKEYVPFFQGYGVTPVTPEPIICFDGYNRADEMAEAWAETEKLATGETPISRLFETGRGDHATDIIESMWGGLGKKFYINSANRGAVANLPDDAFLELRCELDMQGPRPLPAGEMPRGLLGLTHQVLDTHELTVEAAVSCDRKLLLRALATDPIVNNLGDARNIMNELLEAERDHLPAGWSR</sequence>
<dbReference type="InterPro" id="IPR022616">
    <property type="entry name" value="Glyco_hydro_4_C"/>
</dbReference>
<feature type="binding site" evidence="9">
    <location>
        <position position="94"/>
    </location>
    <ligand>
        <name>substrate</name>
    </ligand>
</feature>
<keyword evidence="10" id="KW-0533">Nickel</keyword>
<evidence type="ECO:0000256" key="3">
    <source>
        <dbReference type="ARBA" id="ARBA00022723"/>
    </source>
</evidence>
<dbReference type="InterPro" id="IPR053715">
    <property type="entry name" value="GH4_Enzyme_sf"/>
</dbReference>
<evidence type="ECO:0000256" key="11">
    <source>
        <dbReference type="PIRSR" id="PIRSR601088-4"/>
    </source>
</evidence>
<dbReference type="EMBL" id="VUNS01000002">
    <property type="protein sequence ID" value="MST95997.1"/>
    <property type="molecule type" value="Genomic_DNA"/>
</dbReference>
<feature type="domain" description="Glycosyl hydrolase family 4 C-terminal" evidence="13">
    <location>
        <begin position="209"/>
        <end position="432"/>
    </location>
</feature>
<evidence type="ECO:0000256" key="12">
    <source>
        <dbReference type="RuleBase" id="RU361152"/>
    </source>
</evidence>
<dbReference type="Pfam" id="PF02056">
    <property type="entry name" value="Glyco_hydro_4"/>
    <property type="match status" value="1"/>
</dbReference>
<dbReference type="InterPro" id="IPR001088">
    <property type="entry name" value="Glyco_hydro_4"/>
</dbReference>
<proteinExistence type="inferred from homology"/>
<keyword evidence="8 12" id="KW-0326">Glycosidase</keyword>
<keyword evidence="5 12" id="KW-0520">NAD</keyword>
<dbReference type="Proteomes" id="UP000435649">
    <property type="component" value="Unassembled WGS sequence"/>
</dbReference>
<keyword evidence="10" id="KW-0408">Iron</keyword>
<dbReference type="Pfam" id="PF11975">
    <property type="entry name" value="Glyco_hydro_4C"/>
    <property type="match status" value="1"/>
</dbReference>
<evidence type="ECO:0000256" key="10">
    <source>
        <dbReference type="PIRSR" id="PIRSR601088-3"/>
    </source>
</evidence>
<evidence type="ECO:0000256" key="5">
    <source>
        <dbReference type="ARBA" id="ARBA00023027"/>
    </source>
</evidence>
<evidence type="ECO:0000259" key="13">
    <source>
        <dbReference type="Pfam" id="PF11975"/>
    </source>
</evidence>
<evidence type="ECO:0000313" key="14">
    <source>
        <dbReference type="EMBL" id="MST95997.1"/>
    </source>
</evidence>
<dbReference type="GO" id="GO:0004553">
    <property type="term" value="F:hydrolase activity, hydrolyzing O-glycosyl compounds"/>
    <property type="evidence" value="ECO:0007669"/>
    <property type="project" value="InterPro"/>
</dbReference>
<dbReference type="PRINTS" id="PR00732">
    <property type="entry name" value="GLHYDRLASE4"/>
</dbReference>
<dbReference type="RefSeq" id="WP_106054885.1">
    <property type="nucleotide sequence ID" value="NZ_DBFCGB010000114.1"/>
</dbReference>
<keyword evidence="4 12" id="KW-0378">Hydrolase</keyword>
<evidence type="ECO:0000256" key="1">
    <source>
        <dbReference type="ARBA" id="ARBA00001936"/>
    </source>
</evidence>
<name>A0A844FXQ1_9BACT</name>
<protein>
    <submittedName>
        <fullName evidence="14">Glycoside hydrolase family 4</fullName>
    </submittedName>
</protein>
<keyword evidence="15" id="KW-1185">Reference proteome</keyword>
<gene>
    <name evidence="14" type="ORF">FYJ85_02925</name>
</gene>
<evidence type="ECO:0000256" key="8">
    <source>
        <dbReference type="ARBA" id="ARBA00023295"/>
    </source>
</evidence>
<dbReference type="InterPro" id="IPR015955">
    <property type="entry name" value="Lactate_DH/Glyco_Ohase_4_C"/>
</dbReference>
<keyword evidence="6 10" id="KW-0464">Manganese</keyword>
<accession>A0A844FXQ1</accession>
<comment type="cofactor">
    <cofactor evidence="1">
        <name>Mn(2+)</name>
        <dbReference type="ChEBI" id="CHEBI:29035"/>
    </cofactor>
</comment>
<dbReference type="AlphaFoldDB" id="A0A844FXQ1"/>
<feature type="binding site" evidence="10">
    <location>
        <position position="214"/>
    </location>
    <ligand>
        <name>Mn(2+)</name>
        <dbReference type="ChEBI" id="CHEBI:29035"/>
    </ligand>
</feature>
<dbReference type="GO" id="GO:0005975">
    <property type="term" value="P:carbohydrate metabolic process"/>
    <property type="evidence" value="ECO:0007669"/>
    <property type="project" value="InterPro"/>
</dbReference>
<evidence type="ECO:0000256" key="2">
    <source>
        <dbReference type="ARBA" id="ARBA00010141"/>
    </source>
</evidence>
<dbReference type="InterPro" id="IPR036291">
    <property type="entry name" value="NAD(P)-bd_dom_sf"/>
</dbReference>
<feature type="binding site" evidence="9">
    <location>
        <position position="150"/>
    </location>
    <ligand>
        <name>substrate</name>
    </ligand>
</feature>
<evidence type="ECO:0000256" key="7">
    <source>
        <dbReference type="ARBA" id="ARBA00023277"/>
    </source>
</evidence>
<evidence type="ECO:0000313" key="15">
    <source>
        <dbReference type="Proteomes" id="UP000435649"/>
    </source>
</evidence>
<feature type="binding site" evidence="10">
    <location>
        <position position="172"/>
    </location>
    <ligand>
        <name>Mn(2+)</name>
        <dbReference type="ChEBI" id="CHEBI:29035"/>
    </ligand>
</feature>
<comment type="caution">
    <text evidence="14">The sequence shown here is derived from an EMBL/GenBank/DDBJ whole genome shotgun (WGS) entry which is preliminary data.</text>
</comment>
<dbReference type="SUPFAM" id="SSF51735">
    <property type="entry name" value="NAD(P)-binding Rossmann-fold domains"/>
    <property type="match status" value="1"/>
</dbReference>
<dbReference type="GO" id="GO:0046872">
    <property type="term" value="F:metal ion binding"/>
    <property type="evidence" value="ECO:0007669"/>
    <property type="project" value="UniProtKB-KW"/>
</dbReference>
<keyword evidence="3 10" id="KW-0479">Metal-binding</keyword>
<evidence type="ECO:0000256" key="4">
    <source>
        <dbReference type="ARBA" id="ARBA00022801"/>
    </source>
</evidence>
<organism evidence="14 15">
    <name type="scientific">Victivallis lenta</name>
    <dbReference type="NCBI Taxonomy" id="2606640"/>
    <lineage>
        <taxon>Bacteria</taxon>
        <taxon>Pseudomonadati</taxon>
        <taxon>Lentisphaerota</taxon>
        <taxon>Lentisphaeria</taxon>
        <taxon>Victivallales</taxon>
        <taxon>Victivallaceae</taxon>
        <taxon>Victivallis</taxon>
    </lineage>
</organism>
<dbReference type="SUPFAM" id="SSF56327">
    <property type="entry name" value="LDH C-terminal domain-like"/>
    <property type="match status" value="1"/>
</dbReference>
<keyword evidence="10" id="KW-0170">Cobalt</keyword>
<keyword evidence="7" id="KW-0119">Carbohydrate metabolism</keyword>
<dbReference type="Gene3D" id="3.90.1820.10">
    <property type="entry name" value="AglA-like glucosidase"/>
    <property type="match status" value="1"/>
</dbReference>
<feature type="site" description="Increases basicity of active site Tyr" evidence="11">
    <location>
        <position position="112"/>
    </location>
</feature>
<evidence type="ECO:0000256" key="6">
    <source>
        <dbReference type="ARBA" id="ARBA00023211"/>
    </source>
</evidence>
<comment type="similarity">
    <text evidence="2 12">Belongs to the glycosyl hydrolase 4 family.</text>
</comment>